<dbReference type="KEGG" id="cpas:Clopa_2760"/>
<keyword evidence="2" id="KW-1185">Reference proteome</keyword>
<name>R4KAR6_CLOPA</name>
<protein>
    <submittedName>
        <fullName evidence="1">Uncharacterized protein</fullName>
    </submittedName>
</protein>
<dbReference type="Proteomes" id="UP000013523">
    <property type="component" value="Chromosome"/>
</dbReference>
<dbReference type="EMBL" id="CP003261">
    <property type="protein sequence ID" value="AGK97599.1"/>
    <property type="molecule type" value="Genomic_DNA"/>
</dbReference>
<accession>R4KAR6</accession>
<sequence>MYCELAKKEIEFFDKPVILGGKNTTVKECSEFKDIIRNGVLIKNGCKFRSSAQCLKKTI</sequence>
<proteinExistence type="predicted"/>
<evidence type="ECO:0000313" key="2">
    <source>
        <dbReference type="Proteomes" id="UP000013523"/>
    </source>
</evidence>
<evidence type="ECO:0000313" key="1">
    <source>
        <dbReference type="EMBL" id="AGK97599.1"/>
    </source>
</evidence>
<dbReference type="RefSeq" id="WP_015615895.1">
    <property type="nucleotide sequence ID" value="NC_021182.1"/>
</dbReference>
<organism evidence="1 2">
    <name type="scientific">Clostridium pasteurianum BC1</name>
    <dbReference type="NCBI Taxonomy" id="86416"/>
    <lineage>
        <taxon>Bacteria</taxon>
        <taxon>Bacillati</taxon>
        <taxon>Bacillota</taxon>
        <taxon>Clostridia</taxon>
        <taxon>Eubacteriales</taxon>
        <taxon>Clostridiaceae</taxon>
        <taxon>Clostridium</taxon>
    </lineage>
</organism>
<dbReference type="AlphaFoldDB" id="R4KAR6"/>
<dbReference type="HOGENOM" id="CLU_2952233_0_0_9"/>
<dbReference type="STRING" id="86416.Clopa_2760"/>
<dbReference type="PATRIC" id="fig|86416.3.peg.2747"/>
<gene>
    <name evidence="1" type="ORF">Clopa_2760</name>
</gene>
<reference evidence="1 2" key="1">
    <citation type="submission" date="2012-01" db="EMBL/GenBank/DDBJ databases">
        <title>Complete sequence of chromosome of Clostridium pasteurianum BC1.</title>
        <authorList>
            <consortium name="US DOE Joint Genome Institute"/>
            <person name="Lucas S."/>
            <person name="Han J."/>
            <person name="Lapidus A."/>
            <person name="Cheng J.-F."/>
            <person name="Goodwin L."/>
            <person name="Pitluck S."/>
            <person name="Peters L."/>
            <person name="Mikhailova N."/>
            <person name="Teshima H."/>
            <person name="Detter J.C."/>
            <person name="Han C."/>
            <person name="Tapia R."/>
            <person name="Land M."/>
            <person name="Hauser L."/>
            <person name="Kyrpides N."/>
            <person name="Ivanova N."/>
            <person name="Pagani I."/>
            <person name="Dunn J."/>
            <person name="Taghavi S."/>
            <person name="Francis A."/>
            <person name="van der Lelie D."/>
            <person name="Woyke T."/>
        </authorList>
    </citation>
    <scope>NUCLEOTIDE SEQUENCE [LARGE SCALE GENOMIC DNA]</scope>
    <source>
        <strain evidence="1 2">BC1</strain>
    </source>
</reference>